<evidence type="ECO:0000313" key="7">
    <source>
        <dbReference type="EMBL" id="OJI99825.1"/>
    </source>
</evidence>
<keyword evidence="1" id="KW-0479">Metal-binding</keyword>
<dbReference type="EMBL" id="KV878127">
    <property type="protein sequence ID" value="OJI99825.1"/>
    <property type="molecule type" value="Genomic_DNA"/>
</dbReference>
<dbReference type="SUPFAM" id="SSF144232">
    <property type="entry name" value="HIT/MYND zinc finger-like"/>
    <property type="match status" value="1"/>
</dbReference>
<keyword evidence="2 4" id="KW-0863">Zinc-finger</keyword>
<evidence type="ECO:0000259" key="6">
    <source>
        <dbReference type="PROSITE" id="PS50865"/>
    </source>
</evidence>
<protein>
    <recommendedName>
        <fullName evidence="6">MYND-type domain-containing protein</fullName>
    </recommendedName>
</protein>
<evidence type="ECO:0000256" key="2">
    <source>
        <dbReference type="ARBA" id="ARBA00022771"/>
    </source>
</evidence>
<evidence type="ECO:0000256" key="1">
    <source>
        <dbReference type="ARBA" id="ARBA00022723"/>
    </source>
</evidence>
<dbReference type="Proteomes" id="UP000184073">
    <property type="component" value="Unassembled WGS sequence"/>
</dbReference>
<dbReference type="GeneID" id="63731569"/>
<evidence type="ECO:0000256" key="5">
    <source>
        <dbReference type="SAM" id="MobiDB-lite"/>
    </source>
</evidence>
<dbReference type="PROSITE" id="PS50865">
    <property type="entry name" value="ZF_MYND_2"/>
    <property type="match status" value="1"/>
</dbReference>
<accession>A0A1L9PED1</accession>
<dbReference type="OrthoDB" id="5282002at2759"/>
<dbReference type="RefSeq" id="XP_040665588.1">
    <property type="nucleotide sequence ID" value="XM_040816058.1"/>
</dbReference>
<feature type="compositionally biased region" description="Polar residues" evidence="5">
    <location>
        <begin position="1"/>
        <end position="19"/>
    </location>
</feature>
<dbReference type="STRING" id="1036611.A0A1L9PED1"/>
<reference evidence="8" key="1">
    <citation type="journal article" date="2017" name="Genome Biol.">
        <title>Comparative genomics reveals high biological diversity and specific adaptations in the industrially and medically important fungal genus Aspergillus.</title>
        <authorList>
            <person name="de Vries R.P."/>
            <person name="Riley R."/>
            <person name="Wiebenga A."/>
            <person name="Aguilar-Osorio G."/>
            <person name="Amillis S."/>
            <person name="Uchima C.A."/>
            <person name="Anderluh G."/>
            <person name="Asadollahi M."/>
            <person name="Askin M."/>
            <person name="Barry K."/>
            <person name="Battaglia E."/>
            <person name="Bayram O."/>
            <person name="Benocci T."/>
            <person name="Braus-Stromeyer S.A."/>
            <person name="Caldana C."/>
            <person name="Canovas D."/>
            <person name="Cerqueira G.C."/>
            <person name="Chen F."/>
            <person name="Chen W."/>
            <person name="Choi C."/>
            <person name="Clum A."/>
            <person name="Dos Santos R.A."/>
            <person name="Damasio A.R."/>
            <person name="Diallinas G."/>
            <person name="Emri T."/>
            <person name="Fekete E."/>
            <person name="Flipphi M."/>
            <person name="Freyberg S."/>
            <person name="Gallo A."/>
            <person name="Gournas C."/>
            <person name="Habgood R."/>
            <person name="Hainaut M."/>
            <person name="Harispe M.L."/>
            <person name="Henrissat B."/>
            <person name="Hilden K.S."/>
            <person name="Hope R."/>
            <person name="Hossain A."/>
            <person name="Karabika E."/>
            <person name="Karaffa L."/>
            <person name="Karanyi Z."/>
            <person name="Krasevec N."/>
            <person name="Kuo A."/>
            <person name="Kusch H."/>
            <person name="LaButti K."/>
            <person name="Lagendijk E.L."/>
            <person name="Lapidus A."/>
            <person name="Levasseur A."/>
            <person name="Lindquist E."/>
            <person name="Lipzen A."/>
            <person name="Logrieco A.F."/>
            <person name="MacCabe A."/>
            <person name="Maekelae M.R."/>
            <person name="Malavazi I."/>
            <person name="Melin P."/>
            <person name="Meyer V."/>
            <person name="Mielnichuk N."/>
            <person name="Miskei M."/>
            <person name="Molnar A.P."/>
            <person name="Mule G."/>
            <person name="Ngan C.Y."/>
            <person name="Orejas M."/>
            <person name="Orosz E."/>
            <person name="Ouedraogo J.P."/>
            <person name="Overkamp K.M."/>
            <person name="Park H.-S."/>
            <person name="Perrone G."/>
            <person name="Piumi F."/>
            <person name="Punt P.J."/>
            <person name="Ram A.F."/>
            <person name="Ramon A."/>
            <person name="Rauscher S."/>
            <person name="Record E."/>
            <person name="Riano-Pachon D.M."/>
            <person name="Robert V."/>
            <person name="Roehrig J."/>
            <person name="Ruller R."/>
            <person name="Salamov A."/>
            <person name="Salih N.S."/>
            <person name="Samson R.A."/>
            <person name="Sandor E."/>
            <person name="Sanguinetti M."/>
            <person name="Schuetze T."/>
            <person name="Sepcic K."/>
            <person name="Shelest E."/>
            <person name="Sherlock G."/>
            <person name="Sophianopoulou V."/>
            <person name="Squina F.M."/>
            <person name="Sun H."/>
            <person name="Susca A."/>
            <person name="Todd R.B."/>
            <person name="Tsang A."/>
            <person name="Unkles S.E."/>
            <person name="van de Wiele N."/>
            <person name="van Rossen-Uffink D."/>
            <person name="Oliveira J.V."/>
            <person name="Vesth T.C."/>
            <person name="Visser J."/>
            <person name="Yu J.-H."/>
            <person name="Zhou M."/>
            <person name="Andersen M.R."/>
            <person name="Archer D.B."/>
            <person name="Baker S.E."/>
            <person name="Benoit I."/>
            <person name="Brakhage A.A."/>
            <person name="Braus G.H."/>
            <person name="Fischer R."/>
            <person name="Frisvad J.C."/>
            <person name="Goldman G.H."/>
            <person name="Houbraken J."/>
            <person name="Oakley B."/>
            <person name="Pocsi I."/>
            <person name="Scazzocchio C."/>
            <person name="Seiboth B."/>
            <person name="vanKuyk P.A."/>
            <person name="Wortman J."/>
            <person name="Dyer P.S."/>
            <person name="Grigoriev I.V."/>
        </authorList>
    </citation>
    <scope>NUCLEOTIDE SEQUENCE [LARGE SCALE GENOMIC DNA]</scope>
    <source>
        <strain evidence="8">CBS 583.65</strain>
    </source>
</reference>
<dbReference type="InterPro" id="IPR002893">
    <property type="entry name" value="Znf_MYND"/>
</dbReference>
<name>A0A1L9PED1_ASPVE</name>
<dbReference type="Pfam" id="PF14737">
    <property type="entry name" value="DUF4470"/>
    <property type="match status" value="1"/>
</dbReference>
<feature type="domain" description="MYND-type" evidence="6">
    <location>
        <begin position="5"/>
        <end position="54"/>
    </location>
</feature>
<gene>
    <name evidence="7" type="ORF">ASPVEDRAFT_70127</name>
</gene>
<dbReference type="VEuPathDB" id="FungiDB:ASPVEDRAFT_70127"/>
<evidence type="ECO:0000256" key="4">
    <source>
        <dbReference type="PROSITE-ProRule" id="PRU00134"/>
    </source>
</evidence>
<evidence type="ECO:0000313" key="8">
    <source>
        <dbReference type="Proteomes" id="UP000184073"/>
    </source>
</evidence>
<feature type="region of interest" description="Disordered" evidence="5">
    <location>
        <begin position="1"/>
        <end position="21"/>
    </location>
</feature>
<proteinExistence type="predicted"/>
<evidence type="ECO:0000256" key="3">
    <source>
        <dbReference type="ARBA" id="ARBA00022833"/>
    </source>
</evidence>
<keyword evidence="3" id="KW-0862">Zinc</keyword>
<keyword evidence="8" id="KW-1185">Reference proteome</keyword>
<dbReference type="Gene3D" id="6.10.140.2220">
    <property type="match status" value="1"/>
</dbReference>
<organism evidence="7 8">
    <name type="scientific">Aspergillus versicolor CBS 583.65</name>
    <dbReference type="NCBI Taxonomy" id="1036611"/>
    <lineage>
        <taxon>Eukaryota</taxon>
        <taxon>Fungi</taxon>
        <taxon>Dikarya</taxon>
        <taxon>Ascomycota</taxon>
        <taxon>Pezizomycotina</taxon>
        <taxon>Eurotiomycetes</taxon>
        <taxon>Eurotiomycetidae</taxon>
        <taxon>Eurotiales</taxon>
        <taxon>Aspergillaceae</taxon>
        <taxon>Aspergillus</taxon>
        <taxon>Aspergillus subgen. Nidulantes</taxon>
    </lineage>
</organism>
<dbReference type="Pfam" id="PF01753">
    <property type="entry name" value="zf-MYND"/>
    <property type="match status" value="1"/>
</dbReference>
<dbReference type="GO" id="GO:0008270">
    <property type="term" value="F:zinc ion binding"/>
    <property type="evidence" value="ECO:0007669"/>
    <property type="project" value="UniProtKB-KW"/>
</dbReference>
<dbReference type="InterPro" id="IPR027974">
    <property type="entry name" value="DUF4470"/>
</dbReference>
<dbReference type="AlphaFoldDB" id="A0A1L9PED1"/>
<sequence length="569" mass="63966">MASLGQICSNWAPSSTSSTDCKKSGKYGCKNCQLVAYCGQSCQKAHWPLHKAACRSPLRKDTWQPAWIVESRTPEFMGAGLGVVFGDKKYLWGNVPAFDLLRLDANEGSDYDGDLRILCAASGDLRHIVKTIAQLPSSYNGAVEITLNDRDPDIVARNIILLLVAMVVEDIDAASDCMVHLWYSALVRESDLNILHQQIRPLIIDVCTKIADKSCATLHGKTWTFGQRSVRVILRKSSWSGLLSFLDMPAGLDTHQAQTRRTKVTLAESRKDYRDRYMCLIPSSHRVPFSRFREDGLLLPFGFPRHDFQVPNPTFFQNDKTWPMPDNADPRHGWPAEDVASTPSGAASADIYGKLYFYLRKMLSSSLARLRGLKGASFELFQVDATALPELLGPGSFARIDVSNISDSGWLGIHRTLVYMIPLLQNKVDNPHATLITLFMNAVDETMTDEDRMRDMTQNSTSSRRLLQYLPPSGSLVSKYDSKVIKFNMGRDLVTEYDDVFNRYCDELEFRKAGELLGAVVKAKHTVIKKWPFRLKLRPGQTGAHEEFSRCLSAGVSSKERYVEWSRTD</sequence>